<dbReference type="STRING" id="29421.B2M20_03080"/>
<accession>A0A1V4I1X5</accession>
<organism evidence="1 2">
    <name type="scientific">Nitrobacter vulgaris</name>
    <dbReference type="NCBI Taxonomy" id="29421"/>
    <lineage>
        <taxon>Bacteria</taxon>
        <taxon>Pseudomonadati</taxon>
        <taxon>Pseudomonadota</taxon>
        <taxon>Alphaproteobacteria</taxon>
        <taxon>Hyphomicrobiales</taxon>
        <taxon>Nitrobacteraceae</taxon>
        <taxon>Nitrobacter</taxon>
    </lineage>
</organism>
<gene>
    <name evidence="1" type="ORF">B2M20_03080</name>
</gene>
<name>A0A1V4I1X5_NITVU</name>
<dbReference type="EMBL" id="MWPQ01000009">
    <property type="protein sequence ID" value="OPH84134.1"/>
    <property type="molecule type" value="Genomic_DNA"/>
</dbReference>
<sequence>MRMLRAEGRMIDDKAELKRRVLNKYIERGWSLATIERVALRKGLTLPIIEPKPSDPQESYPDPAMYDPMTVTDWSLAMAIAWICWRTPAAVQRCWNAFRGEHLTWTYYNYSGWVLKPWGFMSLDRMSYYEATESPPIMSLTAGRQSLWEALTHDEMKATAVEATTGKVLQVAPFEWSKLEPTIHREDQATDCLSDRHTPTKEKYRDLTLLRRDVVSVWPEVFVPASAKRRTSRQNVIAAVAELINKNPTAPQGQADALAVKLGANRDSVRAAWKLAREKQGKPAKVGRPRKK</sequence>
<dbReference type="AlphaFoldDB" id="A0A1V4I1X5"/>
<proteinExistence type="predicted"/>
<evidence type="ECO:0000313" key="1">
    <source>
        <dbReference type="EMBL" id="OPH84134.1"/>
    </source>
</evidence>
<dbReference type="Proteomes" id="UP000189940">
    <property type="component" value="Unassembled WGS sequence"/>
</dbReference>
<comment type="caution">
    <text evidence="1">The sequence shown here is derived from an EMBL/GenBank/DDBJ whole genome shotgun (WGS) entry which is preliminary data.</text>
</comment>
<keyword evidence="2" id="KW-1185">Reference proteome</keyword>
<protein>
    <submittedName>
        <fullName evidence="1">Uncharacterized protein</fullName>
    </submittedName>
</protein>
<evidence type="ECO:0000313" key="2">
    <source>
        <dbReference type="Proteomes" id="UP000189940"/>
    </source>
</evidence>
<reference evidence="1 2" key="1">
    <citation type="submission" date="2017-02" db="EMBL/GenBank/DDBJ databases">
        <title>Genome sequence of the nitrite-oxidizing bacterium Nitrobacter vulgaris strain Ab1.</title>
        <authorList>
            <person name="Mellbye B.L."/>
            <person name="Davis E.W."/>
            <person name="Spieck E."/>
            <person name="Chang J.H."/>
            <person name="Bottomley P.J."/>
            <person name="Sayavedra-Soto L.A."/>
        </authorList>
    </citation>
    <scope>NUCLEOTIDE SEQUENCE [LARGE SCALE GENOMIC DNA]</scope>
    <source>
        <strain evidence="1 2">Ab1</strain>
    </source>
</reference>